<organism evidence="1 2">
    <name type="scientific">Protopolystoma xenopodis</name>
    <dbReference type="NCBI Taxonomy" id="117903"/>
    <lineage>
        <taxon>Eukaryota</taxon>
        <taxon>Metazoa</taxon>
        <taxon>Spiralia</taxon>
        <taxon>Lophotrochozoa</taxon>
        <taxon>Platyhelminthes</taxon>
        <taxon>Monogenea</taxon>
        <taxon>Polyopisthocotylea</taxon>
        <taxon>Polystomatidea</taxon>
        <taxon>Polystomatidae</taxon>
        <taxon>Protopolystoma</taxon>
    </lineage>
</organism>
<comment type="caution">
    <text evidence="1">The sequence shown here is derived from an EMBL/GenBank/DDBJ whole genome shotgun (WGS) entry which is preliminary data.</text>
</comment>
<dbReference type="EMBL" id="CAAALY010067834">
    <property type="protein sequence ID" value="VEL24456.1"/>
    <property type="molecule type" value="Genomic_DNA"/>
</dbReference>
<dbReference type="Proteomes" id="UP000784294">
    <property type="component" value="Unassembled WGS sequence"/>
</dbReference>
<evidence type="ECO:0000313" key="1">
    <source>
        <dbReference type="EMBL" id="VEL24456.1"/>
    </source>
</evidence>
<reference evidence="1" key="1">
    <citation type="submission" date="2018-11" db="EMBL/GenBank/DDBJ databases">
        <authorList>
            <consortium name="Pathogen Informatics"/>
        </authorList>
    </citation>
    <scope>NUCLEOTIDE SEQUENCE</scope>
</reference>
<accession>A0A3S5FEC4</accession>
<gene>
    <name evidence="1" type="ORF">PXEA_LOCUS17896</name>
</gene>
<evidence type="ECO:0000313" key="2">
    <source>
        <dbReference type="Proteomes" id="UP000784294"/>
    </source>
</evidence>
<keyword evidence="2" id="KW-1185">Reference proteome</keyword>
<sequence length="176" mass="18448">MQSSILSNAQFHRGSLVSRASSASRILPSLNGRVSSARHLRNNSYQGNSNFWRGRGSGSYGPSGANVGGAGASNSVAGTSAVARQQQQQQSITGIRALPTSEGLGFLVVTKTGLLSVFAPEFTDDSAVMTAPEGASPNRLDCPALGRNSTWSMGPLIVETPGRYLVRDMGCNLIFE</sequence>
<proteinExistence type="predicted"/>
<dbReference type="AlphaFoldDB" id="A0A3S5FEC4"/>
<name>A0A3S5FEC4_9PLAT</name>
<protein>
    <submittedName>
        <fullName evidence="1">Uncharacterized protein</fullName>
    </submittedName>
</protein>